<keyword evidence="2" id="KW-1185">Reference proteome</keyword>
<protein>
    <submittedName>
        <fullName evidence="1">Uncharacterized protein</fullName>
    </submittedName>
</protein>
<name>A0A2U9IDW2_9CREN</name>
<dbReference type="RefSeq" id="WP_110270102.1">
    <property type="nucleotide sequence ID" value="NZ_CP029289.2"/>
</dbReference>
<evidence type="ECO:0000313" key="1">
    <source>
        <dbReference type="EMBL" id="AWR94221.1"/>
    </source>
</evidence>
<dbReference type="EMBL" id="CP029289">
    <property type="protein sequence ID" value="AWR94221.1"/>
    <property type="molecule type" value="Genomic_DNA"/>
</dbReference>
<gene>
    <name evidence="1" type="ORF">DFR85_06070</name>
</gene>
<evidence type="ECO:0000313" key="2">
    <source>
        <dbReference type="Proteomes" id="UP000248044"/>
    </source>
</evidence>
<organism evidence="1 2">
    <name type="scientific">Acidianus brierleyi</name>
    <dbReference type="NCBI Taxonomy" id="41673"/>
    <lineage>
        <taxon>Archaea</taxon>
        <taxon>Thermoproteota</taxon>
        <taxon>Thermoprotei</taxon>
        <taxon>Sulfolobales</taxon>
        <taxon>Sulfolobaceae</taxon>
        <taxon>Acidianus</taxon>
    </lineage>
</organism>
<proteinExistence type="predicted"/>
<sequence>MIELDKEYLGVKKIIYNKLDECDLYVLENDNETFLLFFFNGKIPYFKIMPIFSGRWECEEAIYNPVGLYGFIIDNEDVNAKIKQKLEELKENVKKL</sequence>
<accession>A0A2U9IDW2</accession>
<dbReference type="AlphaFoldDB" id="A0A2U9IDW2"/>
<dbReference type="OrthoDB" id="33450at2157"/>
<dbReference type="GeneID" id="36831704"/>
<dbReference type="KEGG" id="abri:DFR85_06070"/>
<dbReference type="Proteomes" id="UP000248044">
    <property type="component" value="Chromosome"/>
</dbReference>
<reference evidence="1 2" key="1">
    <citation type="submission" date="2018-05" db="EMBL/GenBank/DDBJ databases">
        <title>Complete Genome Sequences of Extremely Thermoacidophilic, Metal-Mobilizing Type-Strain Members of the Archaeal Family Sulfolobaceae: Acidianus brierleyi DSM-1651T, Acidianus sulfidivorans DSM-18786T, Metallosphaera hakonensis DSM-7519T, and Metallosphaera prunae DSM-10039T.</title>
        <authorList>
            <person name="Counts J.A."/>
            <person name="Kelly R.M."/>
        </authorList>
    </citation>
    <scope>NUCLEOTIDE SEQUENCE [LARGE SCALE GENOMIC DNA]</scope>
    <source>
        <strain evidence="1 2">DSM 1651</strain>
    </source>
</reference>